<accession>A0A6A5HLW5</accession>
<dbReference type="InterPro" id="IPR000210">
    <property type="entry name" value="BTB/POZ_dom"/>
</dbReference>
<feature type="domain" description="BTB" evidence="1">
    <location>
        <begin position="143"/>
        <end position="202"/>
    </location>
</feature>
<dbReference type="SMART" id="SM00225">
    <property type="entry name" value="BTB"/>
    <property type="match status" value="1"/>
</dbReference>
<dbReference type="CDD" id="cd18186">
    <property type="entry name" value="BTB_POZ_ZBTB_KLHL-like"/>
    <property type="match status" value="1"/>
</dbReference>
<comment type="caution">
    <text evidence="3">The sequence shown here is derived from an EMBL/GenBank/DDBJ whole genome shotgun (WGS) entry which is preliminary data.</text>
</comment>
<dbReference type="AlphaFoldDB" id="A0A6A5HLW5"/>
<evidence type="ECO:0000313" key="3">
    <source>
        <dbReference type="EMBL" id="KAF1767604.1"/>
    </source>
</evidence>
<dbReference type="Gene3D" id="2.60.210.10">
    <property type="entry name" value="Apoptosis, Tumor Necrosis Factor Receptor Associated Protein 2, Chain A"/>
    <property type="match status" value="1"/>
</dbReference>
<dbReference type="Pfam" id="PF00651">
    <property type="entry name" value="BTB"/>
    <property type="match status" value="1"/>
</dbReference>
<dbReference type="CTD" id="78774453"/>
<dbReference type="EMBL" id="WUAV01000002">
    <property type="protein sequence ID" value="KAF1767604.1"/>
    <property type="molecule type" value="Genomic_DNA"/>
</dbReference>
<dbReference type="CDD" id="cd00121">
    <property type="entry name" value="MATH"/>
    <property type="match status" value="1"/>
</dbReference>
<proteinExistence type="predicted"/>
<evidence type="ECO:0000259" key="2">
    <source>
        <dbReference type="PROSITE" id="PS50144"/>
    </source>
</evidence>
<feature type="domain" description="MATH" evidence="2">
    <location>
        <begin position="1"/>
        <end position="119"/>
    </location>
</feature>
<dbReference type="Proteomes" id="UP000483820">
    <property type="component" value="Chromosome II"/>
</dbReference>
<dbReference type="RefSeq" id="XP_053590494.1">
    <property type="nucleotide sequence ID" value="XM_053726300.1"/>
</dbReference>
<dbReference type="InterPro" id="IPR011333">
    <property type="entry name" value="SKP1/BTB/POZ_sf"/>
</dbReference>
<dbReference type="Gene3D" id="3.30.710.10">
    <property type="entry name" value="Potassium Channel Kv1.1, Chain A"/>
    <property type="match status" value="1"/>
</dbReference>
<organism evidence="3 4">
    <name type="scientific">Caenorhabditis remanei</name>
    <name type="common">Caenorhabditis vulgaris</name>
    <dbReference type="NCBI Taxonomy" id="31234"/>
    <lineage>
        <taxon>Eukaryota</taxon>
        <taxon>Metazoa</taxon>
        <taxon>Ecdysozoa</taxon>
        <taxon>Nematoda</taxon>
        <taxon>Chromadorea</taxon>
        <taxon>Rhabditida</taxon>
        <taxon>Rhabditina</taxon>
        <taxon>Rhabditomorpha</taxon>
        <taxon>Rhabditoidea</taxon>
        <taxon>Rhabditidae</taxon>
        <taxon>Peloderinae</taxon>
        <taxon>Caenorhabditis</taxon>
    </lineage>
</organism>
<dbReference type="SMART" id="SM00061">
    <property type="entry name" value="MATH"/>
    <property type="match status" value="1"/>
</dbReference>
<dbReference type="PROSITE" id="PS50144">
    <property type="entry name" value="MATH"/>
    <property type="match status" value="1"/>
</dbReference>
<protein>
    <recommendedName>
        <fullName evidence="5">BTB domain-containing protein</fullName>
    </recommendedName>
</protein>
<dbReference type="SUPFAM" id="SSF54695">
    <property type="entry name" value="POZ domain"/>
    <property type="match status" value="1"/>
</dbReference>
<dbReference type="PANTHER" id="PTHR22743:SF165">
    <property type="entry name" value="BTB AND MATH DOMAIN CONTAINING-RELATED"/>
    <property type="match status" value="1"/>
</dbReference>
<dbReference type="Pfam" id="PF00917">
    <property type="entry name" value="MATH"/>
    <property type="match status" value="1"/>
</dbReference>
<gene>
    <name evidence="3" type="ORF">GCK72_007563</name>
</gene>
<evidence type="ECO:0008006" key="5">
    <source>
        <dbReference type="Google" id="ProtNLM"/>
    </source>
</evidence>
<dbReference type="SUPFAM" id="SSF49599">
    <property type="entry name" value="TRAF domain-like"/>
    <property type="match status" value="1"/>
</dbReference>
<reference evidence="3 4" key="1">
    <citation type="submission" date="2019-12" db="EMBL/GenBank/DDBJ databases">
        <title>Chromosome-level assembly of the Caenorhabditis remanei genome.</title>
        <authorList>
            <person name="Teterina A.A."/>
            <person name="Willis J.H."/>
            <person name="Phillips P.C."/>
        </authorList>
    </citation>
    <scope>NUCLEOTIDE SEQUENCE [LARGE SCALE GENOMIC DNA]</scope>
    <source>
        <strain evidence="3 4">PX506</strain>
        <tissue evidence="3">Whole organism</tissue>
    </source>
</reference>
<dbReference type="InterPro" id="IPR052664">
    <property type="entry name" value="BTB-MATH_domain_protein"/>
</dbReference>
<dbReference type="InterPro" id="IPR002083">
    <property type="entry name" value="MATH/TRAF_dom"/>
</dbReference>
<evidence type="ECO:0000313" key="4">
    <source>
        <dbReference type="Proteomes" id="UP000483820"/>
    </source>
</evidence>
<evidence type="ECO:0000259" key="1">
    <source>
        <dbReference type="PROSITE" id="PS50097"/>
    </source>
</evidence>
<dbReference type="PANTHER" id="PTHR22743">
    <property type="entry name" value="MEPRIN/TRAF-LIKE MATH FAMILY-C.ELEGANS"/>
    <property type="match status" value="1"/>
</dbReference>
<dbReference type="GeneID" id="78774453"/>
<dbReference type="InterPro" id="IPR008974">
    <property type="entry name" value="TRAF-like"/>
</dbReference>
<dbReference type="KEGG" id="crq:GCK72_007563"/>
<sequence>MSPLEKKFTISCLVPNVSEFYGDPHIVETHFNVDWKLKYSRYQGFLLVFLECMEKRKDYSIDVELKFQIKAANGATLVATDTGTYNMKNREWGWHEFVSWKTLLNNYVFDDSFTLQVHVTMKKMRGFGKMNLRSFDESVRECSDVVLVVGGQKFYLCKMYLSLQSSYFKSLFLGNFDECRKNEIELKDIDPEDFQNFMELLHGENSIDDYTVDGIAYLADMYDSPTAIRCCQDFLMTSSEKTPQEKLEISMKCNMKDLKEKSLKNINDLRSVTASNLDSMDLDFAKELLEKFMDL</sequence>
<dbReference type="PROSITE" id="PS50097">
    <property type="entry name" value="BTB"/>
    <property type="match status" value="1"/>
</dbReference>
<name>A0A6A5HLW5_CAERE</name>